<proteinExistence type="predicted"/>
<dbReference type="AlphaFoldDB" id="A0A918SJE1"/>
<evidence type="ECO:0000313" key="2">
    <source>
        <dbReference type="Proteomes" id="UP000610456"/>
    </source>
</evidence>
<dbReference type="Proteomes" id="UP000610456">
    <property type="component" value="Unassembled WGS sequence"/>
</dbReference>
<evidence type="ECO:0000313" key="1">
    <source>
        <dbReference type="EMBL" id="GHA46303.1"/>
    </source>
</evidence>
<dbReference type="EMBL" id="BMXB01000015">
    <property type="protein sequence ID" value="GHA46303.1"/>
    <property type="molecule type" value="Genomic_DNA"/>
</dbReference>
<gene>
    <name evidence="1" type="ORF">GCM10007103_29260</name>
</gene>
<name>A0A918SJE1_9FLAO</name>
<accession>A0A918SJE1</accession>
<reference evidence="1" key="2">
    <citation type="submission" date="2020-09" db="EMBL/GenBank/DDBJ databases">
        <authorList>
            <person name="Sun Q."/>
            <person name="Kim S."/>
        </authorList>
    </citation>
    <scope>NUCLEOTIDE SEQUENCE</scope>
    <source>
        <strain evidence="1">KCTC 12719</strain>
    </source>
</reference>
<protein>
    <submittedName>
        <fullName evidence="1">Uncharacterized protein</fullName>
    </submittedName>
</protein>
<comment type="caution">
    <text evidence="1">The sequence shown here is derived from an EMBL/GenBank/DDBJ whole genome shotgun (WGS) entry which is preliminary data.</text>
</comment>
<keyword evidence="2" id="KW-1185">Reference proteome</keyword>
<reference evidence="1" key="1">
    <citation type="journal article" date="2014" name="Int. J. Syst. Evol. Microbiol.">
        <title>Complete genome sequence of Corynebacterium casei LMG S-19264T (=DSM 44701T), isolated from a smear-ripened cheese.</title>
        <authorList>
            <consortium name="US DOE Joint Genome Institute (JGI-PGF)"/>
            <person name="Walter F."/>
            <person name="Albersmeier A."/>
            <person name="Kalinowski J."/>
            <person name="Ruckert C."/>
        </authorList>
    </citation>
    <scope>NUCLEOTIDE SEQUENCE</scope>
    <source>
        <strain evidence="1">KCTC 12719</strain>
    </source>
</reference>
<organism evidence="1 2">
    <name type="scientific">Salinimicrobium marinum</name>
    <dbReference type="NCBI Taxonomy" id="680283"/>
    <lineage>
        <taxon>Bacteria</taxon>
        <taxon>Pseudomonadati</taxon>
        <taxon>Bacteroidota</taxon>
        <taxon>Flavobacteriia</taxon>
        <taxon>Flavobacteriales</taxon>
        <taxon>Flavobacteriaceae</taxon>
        <taxon>Salinimicrobium</taxon>
    </lineage>
</organism>
<sequence>MHINHMQKALTTMNIRLKEVISQIHGASGLKLIRAILAGERDPKVLVEMCDSRILKTKKDLVIKSLKGHYNEAGLFALEQAVTCYDFYQVQIARWDEQLEEVLKKISSDKPIQDYNKKPR</sequence>